<dbReference type="PANTHER" id="PTHR42734:SF17">
    <property type="entry name" value="METAL TRANSPORT SYSTEM ATP-BINDING PROTEIN TM_0124-RELATED"/>
    <property type="match status" value="1"/>
</dbReference>
<dbReference type="PANTHER" id="PTHR42734">
    <property type="entry name" value="METAL TRANSPORT SYSTEM ATP-BINDING PROTEIN TM_0124-RELATED"/>
    <property type="match status" value="1"/>
</dbReference>
<dbReference type="Proteomes" id="UP000093080">
    <property type="component" value="Unassembled WGS sequence"/>
</dbReference>
<dbReference type="SUPFAM" id="SSF52540">
    <property type="entry name" value="P-loop containing nucleoside triphosphate hydrolases"/>
    <property type="match status" value="1"/>
</dbReference>
<dbReference type="EMBL" id="MAGO01000001">
    <property type="protein sequence ID" value="OCC16496.1"/>
    <property type="molecule type" value="Genomic_DNA"/>
</dbReference>
<dbReference type="STRING" id="1156395.DBT_0313"/>
<evidence type="ECO:0000313" key="6">
    <source>
        <dbReference type="EMBL" id="OCC16496.1"/>
    </source>
</evidence>
<dbReference type="SMART" id="SM00382">
    <property type="entry name" value="AAA"/>
    <property type="match status" value="1"/>
</dbReference>
<dbReference type="Pfam" id="PF00005">
    <property type="entry name" value="ABC_tran"/>
    <property type="match status" value="1"/>
</dbReference>
<dbReference type="PROSITE" id="PS50893">
    <property type="entry name" value="ABC_TRANSPORTER_2"/>
    <property type="match status" value="1"/>
</dbReference>
<evidence type="ECO:0000256" key="3">
    <source>
        <dbReference type="ARBA" id="ARBA00022741"/>
    </source>
</evidence>
<comment type="similarity">
    <text evidence="1">Belongs to the ABC transporter superfamily.</text>
</comment>
<dbReference type="Gene3D" id="3.40.50.300">
    <property type="entry name" value="P-loop containing nucleotide triphosphate hydrolases"/>
    <property type="match status" value="1"/>
</dbReference>
<dbReference type="InterPro" id="IPR003439">
    <property type="entry name" value="ABC_transporter-like_ATP-bd"/>
</dbReference>
<reference evidence="6 7" key="1">
    <citation type="submission" date="2016-06" db="EMBL/GenBank/DDBJ databases">
        <title>Respiratory ammonification of nitrate coupled to the oxidation of elemental sulfur in deep-sea autotrophic thermophilic bacteria.</title>
        <authorList>
            <person name="Slobodkina G.B."/>
            <person name="Mardanov A.V."/>
            <person name="Ravin N.V."/>
            <person name="Frolova A.A."/>
            <person name="Viryasiv M.B."/>
            <person name="Chernyh N.A."/>
            <person name="Bonch-Osmolovskaya E.A."/>
            <person name="Slobodkin A.I."/>
        </authorList>
    </citation>
    <scope>NUCLEOTIDE SEQUENCE [LARGE SCALE GENOMIC DNA]</scope>
    <source>
        <strain evidence="6 7">S69</strain>
    </source>
</reference>
<comment type="caution">
    <text evidence="6">The sequence shown here is derived from an EMBL/GenBank/DDBJ whole genome shotgun (WGS) entry which is preliminary data.</text>
</comment>
<dbReference type="InterPro" id="IPR003593">
    <property type="entry name" value="AAA+_ATPase"/>
</dbReference>
<evidence type="ECO:0000256" key="1">
    <source>
        <dbReference type="ARBA" id="ARBA00005417"/>
    </source>
</evidence>
<dbReference type="CDD" id="cd03228">
    <property type="entry name" value="ABCC_MRP_Like"/>
    <property type="match status" value="1"/>
</dbReference>
<dbReference type="GO" id="GO:0016887">
    <property type="term" value="F:ATP hydrolysis activity"/>
    <property type="evidence" value="ECO:0007669"/>
    <property type="project" value="InterPro"/>
</dbReference>
<dbReference type="PROSITE" id="PS00211">
    <property type="entry name" value="ABC_TRANSPORTER_1"/>
    <property type="match status" value="1"/>
</dbReference>
<sequence length="210" mass="23552">MVDEALRLKGIYLAFDNGSPLFEDFNLKVLKGEHVVINGPSGSGKTTLLKLCLGFIVPDEGQIFIDGIPLNEKTVWTLRLKIGYCPQEPILGDGTVEDFLKRPFSYKANKKNTYSKEEVIELLSLLGLDQNVLKRHVSALSGGEKQRICIVSALLLRRDIYFFDEPTSALDLESKKKVLKLFSRLSEKTIIYVSHDPEVLDSAQRVISLP</sequence>
<keyword evidence="7" id="KW-1185">Reference proteome</keyword>
<protein>
    <submittedName>
        <fullName evidence="6">YbbL ABC transporter ATP-binding protein</fullName>
    </submittedName>
</protein>
<evidence type="ECO:0000313" key="7">
    <source>
        <dbReference type="Proteomes" id="UP000093080"/>
    </source>
</evidence>
<dbReference type="AlphaFoldDB" id="A0A1B9F995"/>
<organism evidence="6 7">
    <name type="scientific">Dissulfuribacter thermophilus</name>
    <dbReference type="NCBI Taxonomy" id="1156395"/>
    <lineage>
        <taxon>Bacteria</taxon>
        <taxon>Pseudomonadati</taxon>
        <taxon>Thermodesulfobacteriota</taxon>
        <taxon>Dissulfuribacteria</taxon>
        <taxon>Dissulfuribacterales</taxon>
        <taxon>Dissulfuribacteraceae</taxon>
        <taxon>Dissulfuribacter</taxon>
    </lineage>
</organism>
<dbReference type="GO" id="GO:0005524">
    <property type="term" value="F:ATP binding"/>
    <property type="evidence" value="ECO:0007669"/>
    <property type="project" value="UniProtKB-KW"/>
</dbReference>
<evidence type="ECO:0000256" key="4">
    <source>
        <dbReference type="ARBA" id="ARBA00022840"/>
    </source>
</evidence>
<name>A0A1B9F995_9BACT</name>
<feature type="domain" description="ABC transporter" evidence="5">
    <location>
        <begin position="6"/>
        <end position="210"/>
    </location>
</feature>
<keyword evidence="2" id="KW-0813">Transport</keyword>
<dbReference type="InterPro" id="IPR050153">
    <property type="entry name" value="Metal_Ion_Import_ABC"/>
</dbReference>
<gene>
    <name evidence="6" type="ORF">DBT_0313</name>
</gene>
<dbReference type="InterPro" id="IPR017871">
    <property type="entry name" value="ABC_transporter-like_CS"/>
</dbReference>
<accession>A0A1B9F995</accession>
<proteinExistence type="inferred from homology"/>
<dbReference type="InterPro" id="IPR027417">
    <property type="entry name" value="P-loop_NTPase"/>
</dbReference>
<evidence type="ECO:0000259" key="5">
    <source>
        <dbReference type="PROSITE" id="PS50893"/>
    </source>
</evidence>
<keyword evidence="4 6" id="KW-0067">ATP-binding</keyword>
<keyword evidence="3" id="KW-0547">Nucleotide-binding</keyword>
<evidence type="ECO:0000256" key="2">
    <source>
        <dbReference type="ARBA" id="ARBA00022448"/>
    </source>
</evidence>